<dbReference type="Proteomes" id="UP000419144">
    <property type="component" value="Unassembled WGS sequence"/>
</dbReference>
<feature type="compositionally biased region" description="Basic and acidic residues" evidence="2">
    <location>
        <begin position="718"/>
        <end position="731"/>
    </location>
</feature>
<feature type="compositionally biased region" description="Polar residues" evidence="2">
    <location>
        <begin position="129"/>
        <end position="143"/>
    </location>
</feature>
<feature type="compositionally biased region" description="Low complexity" evidence="2">
    <location>
        <begin position="23"/>
        <end position="46"/>
    </location>
</feature>
<feature type="compositionally biased region" description="Low complexity" evidence="2">
    <location>
        <begin position="808"/>
        <end position="818"/>
    </location>
</feature>
<evidence type="ECO:0000313" key="4">
    <source>
        <dbReference type="Proteomes" id="UP000419144"/>
    </source>
</evidence>
<feature type="compositionally biased region" description="Low complexity" evidence="2">
    <location>
        <begin position="585"/>
        <end position="602"/>
    </location>
</feature>
<comment type="caution">
    <text evidence="3">The sequence shown here is derived from an EMBL/GenBank/DDBJ whole genome shotgun (WGS) entry which is preliminary data.</text>
</comment>
<feature type="region of interest" description="Disordered" evidence="2">
    <location>
        <begin position="711"/>
        <end position="731"/>
    </location>
</feature>
<feature type="compositionally biased region" description="Polar residues" evidence="2">
    <location>
        <begin position="154"/>
        <end position="170"/>
    </location>
</feature>
<dbReference type="AlphaFoldDB" id="A0A640KVS6"/>
<gene>
    <name evidence="3" type="ORF">LtaPh_3229400</name>
</gene>
<dbReference type="VEuPathDB" id="TriTrypDB:LtaPh_3229400"/>
<feature type="region of interest" description="Disordered" evidence="2">
    <location>
        <begin position="645"/>
        <end position="697"/>
    </location>
</feature>
<feature type="region of interest" description="Disordered" evidence="2">
    <location>
        <begin position="1"/>
        <end position="54"/>
    </location>
</feature>
<protein>
    <submittedName>
        <fullName evidence="3">Uncharacterized protein</fullName>
    </submittedName>
</protein>
<organism evidence="3 4">
    <name type="scientific">Leishmania tarentolae</name>
    <name type="common">Sauroleishmania tarentolae</name>
    <dbReference type="NCBI Taxonomy" id="5689"/>
    <lineage>
        <taxon>Eukaryota</taxon>
        <taxon>Discoba</taxon>
        <taxon>Euglenozoa</taxon>
        <taxon>Kinetoplastea</taxon>
        <taxon>Metakinetoplastina</taxon>
        <taxon>Trypanosomatida</taxon>
        <taxon>Trypanosomatidae</taxon>
        <taxon>Leishmaniinae</taxon>
        <taxon>Leishmania</taxon>
        <taxon>lizard Leishmania</taxon>
    </lineage>
</organism>
<evidence type="ECO:0000256" key="2">
    <source>
        <dbReference type="SAM" id="MobiDB-lite"/>
    </source>
</evidence>
<evidence type="ECO:0000313" key="3">
    <source>
        <dbReference type="EMBL" id="GET91619.1"/>
    </source>
</evidence>
<reference evidence="3" key="1">
    <citation type="submission" date="2019-11" db="EMBL/GenBank/DDBJ databases">
        <title>Leishmania tarentolae CDS.</title>
        <authorList>
            <person name="Goto Y."/>
            <person name="Yamagishi J."/>
        </authorList>
    </citation>
    <scope>NUCLEOTIDE SEQUENCE [LARGE SCALE GENOMIC DNA]</scope>
    <source>
        <strain evidence="3">Parrot Tar II</strain>
    </source>
</reference>
<feature type="compositionally biased region" description="Basic and acidic residues" evidence="2">
    <location>
        <begin position="606"/>
        <end position="616"/>
    </location>
</feature>
<name>A0A640KVS6_LEITA</name>
<feature type="region of interest" description="Disordered" evidence="2">
    <location>
        <begin position="536"/>
        <end position="620"/>
    </location>
</feature>
<proteinExistence type="predicted"/>
<feature type="compositionally biased region" description="Basic and acidic residues" evidence="2">
    <location>
        <begin position="173"/>
        <end position="185"/>
    </location>
</feature>
<dbReference type="OrthoDB" id="266523at2759"/>
<evidence type="ECO:0000256" key="1">
    <source>
        <dbReference type="SAM" id="Coils"/>
    </source>
</evidence>
<feature type="coiled-coil region" evidence="1">
    <location>
        <begin position="416"/>
        <end position="443"/>
    </location>
</feature>
<keyword evidence="1" id="KW-0175">Coiled coil</keyword>
<dbReference type="EMBL" id="BLBS01000049">
    <property type="protein sequence ID" value="GET91619.1"/>
    <property type="molecule type" value="Genomic_DNA"/>
</dbReference>
<feature type="compositionally biased region" description="Low complexity" evidence="2">
    <location>
        <begin position="539"/>
        <end position="555"/>
    </location>
</feature>
<keyword evidence="4" id="KW-1185">Reference proteome</keyword>
<sequence>MPGRSYAEIMSRPSALRKPLLYTPASSTRRPSSSPRQRQRQPLQTRVSTSTIVNSPSRLSSYYLSKAAYNTRTEEDSRGEGVVPSTVSYGDDVVDERMRSASYDHGAVDHDLHTPLPHASAPLRCPPLWSTQSNTGTSVTDSSPFPRHRPTADVNLSTPDDANMATATRQAQKKNDFGERRRLAELRTPPPSAPTATVPKSAVPPSPPATPTSSTSQIVVYTEEQRRAFESQVMQQVEALLQAQRCESRAELESYRVTAAEAQATLNTLEMALGEQISDMQRNNNGKVGGPGMTMEDYRGDCVLSSRHLSTPKARSLPSLAISMDALTFDMSRVAAAEATPATEKLLDAIMSIQDDQNVPTVLQRVMEQLFHDLARALMPPVTDFLKQQQQRLQDQETAVTLETRAAVDHATRNNAPRDTDELVRLQAEVAALQEEVHALRRTLRSRDLDFTSKDTSSTNGLAPFTSSIMASNTHVHPSQEDLVHVLQDRFFSECHAMLTRSRHEALLLRRSLEEERRQHFLTRLRLLKPTHPLAPHRASVAASTASAASGHARSQNAPTDLREGLGGSGGIDVLHGPHSGGGSSPVMHGSSVTRSPTSSSPDAVDSPHSHAHETGRQPTATLLGGADKAALHCWTPVRSPHLLASDSGGAGEHNREGDIGDSFPAEQPPAPRHMSSMSSQLLSNKPSGAAPDTAASLQTAMRVADEVLRTTASATHTTREPAHPYYRGERDGVTGSYQYSRGSVDVHEAPQENADATLSSRQRGERCGQPPHTRTHSIAFLDPSDSFKDDVRRTAPPLFSESLTGASSRGGPSRSPSTRVVGSHDINIGTDMAPLSRSTLAMSRDGLTAAAENAPMLPNDTYERKVWNKAVELLSRYSIA</sequence>
<feature type="compositionally biased region" description="Polar residues" evidence="2">
    <location>
        <begin position="676"/>
        <end position="687"/>
    </location>
</feature>
<feature type="region of interest" description="Disordered" evidence="2">
    <location>
        <begin position="756"/>
        <end position="826"/>
    </location>
</feature>
<accession>A0A640KVS6</accession>
<feature type="region of interest" description="Disordered" evidence="2">
    <location>
        <begin position="109"/>
        <end position="216"/>
    </location>
</feature>